<dbReference type="PRINTS" id="PR00191">
    <property type="entry name" value="FACTINCAPA"/>
</dbReference>
<dbReference type="GO" id="GO:0008290">
    <property type="term" value="C:F-actin capping protein complex"/>
    <property type="evidence" value="ECO:0007669"/>
    <property type="project" value="InterPro"/>
</dbReference>
<dbReference type="Pfam" id="PF01267">
    <property type="entry name" value="F-actin_cap_A"/>
    <property type="match status" value="1"/>
</dbReference>
<organism evidence="4">
    <name type="scientific">Melanopsichium pennsylvanicum 4</name>
    <dbReference type="NCBI Taxonomy" id="1398559"/>
    <lineage>
        <taxon>Eukaryota</taxon>
        <taxon>Fungi</taxon>
        <taxon>Dikarya</taxon>
        <taxon>Basidiomycota</taxon>
        <taxon>Ustilaginomycotina</taxon>
        <taxon>Ustilaginomycetes</taxon>
        <taxon>Ustilaginales</taxon>
        <taxon>Ustilaginaceae</taxon>
        <taxon>Melanopsichium</taxon>
    </lineage>
</organism>
<protein>
    <submittedName>
        <fullName evidence="4">Related to CAP1-F-actin capping protein alpha subunit</fullName>
    </submittedName>
</protein>
<feature type="compositionally biased region" description="Low complexity" evidence="3">
    <location>
        <begin position="230"/>
        <end position="246"/>
    </location>
</feature>
<dbReference type="EMBL" id="HG529499">
    <property type="protein sequence ID" value="CDI51354.1"/>
    <property type="molecule type" value="Genomic_DNA"/>
</dbReference>
<dbReference type="Gene3D" id="3.30.1140.60">
    <property type="entry name" value="F-actin capping protein, alpha subunit"/>
    <property type="match status" value="1"/>
</dbReference>
<dbReference type="GO" id="GO:0030479">
    <property type="term" value="C:actin cortical patch"/>
    <property type="evidence" value="ECO:0007669"/>
    <property type="project" value="TreeGrafter"/>
</dbReference>
<keyword evidence="1" id="KW-0117">Actin capping</keyword>
<name>A0A077R342_9BASI</name>
<dbReference type="AlphaFoldDB" id="A0A077R342"/>
<dbReference type="PANTHER" id="PTHR10653:SF0">
    <property type="entry name" value="F-ACTIN-CAPPING PROTEIN SUBUNIT ALPHA"/>
    <property type="match status" value="1"/>
</dbReference>
<dbReference type="GO" id="GO:0051015">
    <property type="term" value="F:actin filament binding"/>
    <property type="evidence" value="ECO:0007669"/>
    <property type="project" value="TreeGrafter"/>
</dbReference>
<dbReference type="GO" id="GO:0051016">
    <property type="term" value="P:barbed-end actin filament capping"/>
    <property type="evidence" value="ECO:0007669"/>
    <property type="project" value="InterPro"/>
</dbReference>
<dbReference type="GO" id="GO:0030036">
    <property type="term" value="P:actin cytoskeleton organization"/>
    <property type="evidence" value="ECO:0007669"/>
    <property type="project" value="TreeGrafter"/>
</dbReference>
<dbReference type="PANTHER" id="PTHR10653">
    <property type="entry name" value="F-ACTIN-CAPPING PROTEIN SUBUNIT ALPHA"/>
    <property type="match status" value="1"/>
</dbReference>
<proteinExistence type="predicted"/>
<evidence type="ECO:0000256" key="1">
    <source>
        <dbReference type="ARBA" id="ARBA00022467"/>
    </source>
</evidence>
<feature type="region of interest" description="Disordered" evidence="3">
    <location>
        <begin position="170"/>
        <end position="252"/>
    </location>
</feature>
<evidence type="ECO:0000256" key="3">
    <source>
        <dbReference type="SAM" id="MobiDB-lite"/>
    </source>
</evidence>
<dbReference type="InterPro" id="IPR002189">
    <property type="entry name" value="CapZ_alpha"/>
</dbReference>
<accession>A0A077R342</accession>
<dbReference type="Gene3D" id="3.90.1150.210">
    <property type="entry name" value="F-actin capping protein, beta subunit"/>
    <property type="match status" value="1"/>
</dbReference>
<reference evidence="4" key="1">
    <citation type="journal article" date="2014" name="Genome Biol. Evol.">
        <title>Gene Loss Rather Than Gene Gain Is Associated with a Host Jump from Monocots to Dicots in the Smut Fungus Melanopsichium pennsylvanicum.</title>
        <authorList>
            <person name="Sharma R."/>
            <person name="Mishra B."/>
            <person name="Runge F."/>
            <person name="Thines M."/>
        </authorList>
    </citation>
    <scope>NUCLEOTIDE SEQUENCE</scope>
    <source>
        <strain evidence="4">4</strain>
    </source>
</reference>
<dbReference type="InterPro" id="IPR042489">
    <property type="entry name" value="CapZ_alpha_1"/>
</dbReference>
<sequence length="389" mass="42787">MSNNARLHEALQLLTQSPPGQTTQVYHDLRGILLNPSSDSPSINDATLQSAAAVALEEYNTRQLVTATVDDVATIICQAAEVADGTVEKGTTRYVAPKVGKTFVYDHVKRSVSDVKPVVGSHESVERMRKNLEKALDEYVKDRYADGVSSVFAISSVALVDKVKHMTDEAMVEDAKTPSEPAASVVADADPQEQGTIKNESTEADQTKVETATEEEANKDDDLKDDPIEAAETAEAAASSESALTEPKIPSEPPKTTFIIHHVGNRFNLSNFWSGRWRASYTLDPLSRTLTSSLSVQVHYFENGNVQLNASKPRTFTLPSTEEGETLIKEVVKVISNHEDGWQKGLEQSYDQLAEGAFKALRRQLPLTRQKLDWDKVLNYKLGDELSRA</sequence>
<evidence type="ECO:0000256" key="2">
    <source>
        <dbReference type="ARBA" id="ARBA00023203"/>
    </source>
</evidence>
<dbReference type="InterPro" id="IPR042276">
    <property type="entry name" value="CapZ_alpha/beta_2"/>
</dbReference>
<keyword evidence="2" id="KW-0009">Actin-binding</keyword>
<dbReference type="InterPro" id="IPR037282">
    <property type="entry name" value="CapZ_alpha/beta"/>
</dbReference>
<dbReference type="SUPFAM" id="SSF90096">
    <property type="entry name" value="Subunits of heterodimeric actin filament capping protein Capz"/>
    <property type="match status" value="1"/>
</dbReference>
<evidence type="ECO:0000313" key="4">
    <source>
        <dbReference type="EMBL" id="CDI51354.1"/>
    </source>
</evidence>